<evidence type="ECO:0000256" key="6">
    <source>
        <dbReference type="SAM" id="Phobius"/>
    </source>
</evidence>
<keyword evidence="2" id="KW-1003">Cell membrane</keyword>
<evidence type="ECO:0000256" key="1">
    <source>
        <dbReference type="ARBA" id="ARBA00004651"/>
    </source>
</evidence>
<dbReference type="PANTHER" id="PTHR33529">
    <property type="entry name" value="SLR0882 PROTEIN-RELATED"/>
    <property type="match status" value="1"/>
</dbReference>
<dbReference type="PANTHER" id="PTHR33529:SF8">
    <property type="entry name" value="PERMEASE, YJGP_YJGQ FAMILY"/>
    <property type="match status" value="1"/>
</dbReference>
<dbReference type="EMBL" id="UINC01172117">
    <property type="protein sequence ID" value="SVD77022.1"/>
    <property type="molecule type" value="Genomic_DNA"/>
</dbReference>
<evidence type="ECO:0000256" key="4">
    <source>
        <dbReference type="ARBA" id="ARBA00022989"/>
    </source>
</evidence>
<sequence>MNIFEEINFFKDFDVGLYIPITLSLLYVPSLFYNMFPFIILLSGIWFFLKIRKTDEATAINVSGMSNFSIILIPSILVILLGIFFITSINPITSVLVTKYETIKGNYERDKEYLAAITENGIFIKEKNLDKNNIIKSSYLENENLINVTIYEFNDDNEFVRRIEAESANISSLKWSLKNVKIVDVDGKVISKNIKGLSYISMYDIKKIKSLYSNLDTIS</sequence>
<dbReference type="AlphaFoldDB" id="A0A382Y0X0"/>
<feature type="transmembrane region" description="Helical" evidence="6">
    <location>
        <begin position="70"/>
        <end position="89"/>
    </location>
</feature>
<keyword evidence="3 6" id="KW-0812">Transmembrane</keyword>
<evidence type="ECO:0000313" key="7">
    <source>
        <dbReference type="EMBL" id="SVD77022.1"/>
    </source>
</evidence>
<keyword evidence="4 6" id="KW-1133">Transmembrane helix</keyword>
<proteinExistence type="predicted"/>
<name>A0A382Y0X0_9ZZZZ</name>
<evidence type="ECO:0000256" key="2">
    <source>
        <dbReference type="ARBA" id="ARBA00022475"/>
    </source>
</evidence>
<evidence type="ECO:0000256" key="5">
    <source>
        <dbReference type="ARBA" id="ARBA00023136"/>
    </source>
</evidence>
<dbReference type="Pfam" id="PF03739">
    <property type="entry name" value="LptF_LptG"/>
    <property type="match status" value="1"/>
</dbReference>
<feature type="non-terminal residue" evidence="7">
    <location>
        <position position="219"/>
    </location>
</feature>
<evidence type="ECO:0000256" key="3">
    <source>
        <dbReference type="ARBA" id="ARBA00022692"/>
    </source>
</evidence>
<reference evidence="7" key="1">
    <citation type="submission" date="2018-05" db="EMBL/GenBank/DDBJ databases">
        <authorList>
            <person name="Lanie J.A."/>
            <person name="Ng W.-L."/>
            <person name="Kazmierczak K.M."/>
            <person name="Andrzejewski T.M."/>
            <person name="Davidsen T.M."/>
            <person name="Wayne K.J."/>
            <person name="Tettelin H."/>
            <person name="Glass J.I."/>
            <person name="Rusch D."/>
            <person name="Podicherti R."/>
            <person name="Tsui H.-C.T."/>
            <person name="Winkler M.E."/>
        </authorList>
    </citation>
    <scope>NUCLEOTIDE SEQUENCE</scope>
</reference>
<protein>
    <submittedName>
        <fullName evidence="7">Uncharacterized protein</fullName>
    </submittedName>
</protein>
<gene>
    <name evidence="7" type="ORF">METZ01_LOCUS429876</name>
</gene>
<comment type="subcellular location">
    <subcellularLocation>
        <location evidence="1">Cell membrane</location>
        <topology evidence="1">Multi-pass membrane protein</topology>
    </subcellularLocation>
</comment>
<accession>A0A382Y0X0</accession>
<dbReference type="InterPro" id="IPR005495">
    <property type="entry name" value="LptG/LptF_permease"/>
</dbReference>
<keyword evidence="5 6" id="KW-0472">Membrane</keyword>
<dbReference type="GO" id="GO:0015920">
    <property type="term" value="P:lipopolysaccharide transport"/>
    <property type="evidence" value="ECO:0007669"/>
    <property type="project" value="TreeGrafter"/>
</dbReference>
<feature type="transmembrane region" description="Helical" evidence="6">
    <location>
        <begin position="31"/>
        <end position="49"/>
    </location>
</feature>
<organism evidence="7">
    <name type="scientific">marine metagenome</name>
    <dbReference type="NCBI Taxonomy" id="408172"/>
    <lineage>
        <taxon>unclassified sequences</taxon>
        <taxon>metagenomes</taxon>
        <taxon>ecological metagenomes</taxon>
    </lineage>
</organism>
<dbReference type="GO" id="GO:0043190">
    <property type="term" value="C:ATP-binding cassette (ABC) transporter complex"/>
    <property type="evidence" value="ECO:0007669"/>
    <property type="project" value="TreeGrafter"/>
</dbReference>